<accession>A0A7S4N0U1</accession>
<dbReference type="InterPro" id="IPR036691">
    <property type="entry name" value="Endo/exonu/phosph_ase_sf"/>
</dbReference>
<sequence>MSLAPNDTTKTQRICCYLSTFDGRRAINILNIYVPPIHGSAQGERTQKFSAERTFGAAIEAAEVYEYSIGILIAGDFNAHYHDWYINSEEDALGFDIADFAIYENNSFMLERRAGNISLW</sequence>
<dbReference type="SUPFAM" id="SSF56219">
    <property type="entry name" value="DNase I-like"/>
    <property type="match status" value="1"/>
</dbReference>
<gene>
    <name evidence="1" type="ORF">OAUR00152_LOCUS25115</name>
</gene>
<dbReference type="Gene3D" id="3.60.10.10">
    <property type="entry name" value="Endonuclease/exonuclease/phosphatase"/>
    <property type="match status" value="1"/>
</dbReference>
<evidence type="ECO:0008006" key="2">
    <source>
        <dbReference type="Google" id="ProtNLM"/>
    </source>
</evidence>
<organism evidence="1">
    <name type="scientific">Odontella aurita</name>
    <dbReference type="NCBI Taxonomy" id="265563"/>
    <lineage>
        <taxon>Eukaryota</taxon>
        <taxon>Sar</taxon>
        <taxon>Stramenopiles</taxon>
        <taxon>Ochrophyta</taxon>
        <taxon>Bacillariophyta</taxon>
        <taxon>Mediophyceae</taxon>
        <taxon>Biddulphiophycidae</taxon>
        <taxon>Eupodiscales</taxon>
        <taxon>Odontellaceae</taxon>
        <taxon>Odontella</taxon>
    </lineage>
</organism>
<evidence type="ECO:0000313" key="1">
    <source>
        <dbReference type="EMBL" id="CAE2257919.1"/>
    </source>
</evidence>
<name>A0A7S4N0U1_9STRA</name>
<dbReference type="AlphaFoldDB" id="A0A7S4N0U1"/>
<proteinExistence type="predicted"/>
<dbReference type="EMBL" id="HBKQ01036465">
    <property type="protein sequence ID" value="CAE2257919.1"/>
    <property type="molecule type" value="Transcribed_RNA"/>
</dbReference>
<protein>
    <recommendedName>
        <fullName evidence="2">Endonuclease/exonuclease/phosphatase domain-containing protein</fullName>
    </recommendedName>
</protein>
<reference evidence="1" key="1">
    <citation type="submission" date="2021-01" db="EMBL/GenBank/DDBJ databases">
        <authorList>
            <person name="Corre E."/>
            <person name="Pelletier E."/>
            <person name="Niang G."/>
            <person name="Scheremetjew M."/>
            <person name="Finn R."/>
            <person name="Kale V."/>
            <person name="Holt S."/>
            <person name="Cochrane G."/>
            <person name="Meng A."/>
            <person name="Brown T."/>
            <person name="Cohen L."/>
        </authorList>
    </citation>
    <scope>NUCLEOTIDE SEQUENCE</scope>
    <source>
        <strain evidence="1">Isolate 1302-5</strain>
    </source>
</reference>